<dbReference type="Pfam" id="PF00530">
    <property type="entry name" value="SRCR"/>
    <property type="match status" value="5"/>
</dbReference>
<dbReference type="InterPro" id="IPR036772">
    <property type="entry name" value="SRCR-like_dom_sf"/>
</dbReference>
<evidence type="ECO:0000256" key="4">
    <source>
        <dbReference type="ARBA" id="ARBA00022737"/>
    </source>
</evidence>
<dbReference type="GO" id="GO:0005615">
    <property type="term" value="C:extracellular space"/>
    <property type="evidence" value="ECO:0007669"/>
    <property type="project" value="TreeGrafter"/>
</dbReference>
<feature type="disulfide bond" evidence="7">
    <location>
        <begin position="485"/>
        <end position="495"/>
    </location>
</feature>
<comment type="caution">
    <text evidence="7">Lacks conserved residue(s) required for the propagation of feature annotation.</text>
</comment>
<dbReference type="STRING" id="94237.ENSMMOP00000012769"/>
<dbReference type="PANTHER" id="PTHR48071:SF15">
    <property type="entry name" value="SRCR DOMAIN-CONTAINING PROTEIN"/>
    <property type="match status" value="1"/>
</dbReference>
<keyword evidence="11" id="KW-1185">Reference proteome</keyword>
<dbReference type="Ensembl" id="ENSMMOT00000012980.1">
    <property type="protein sequence ID" value="ENSMMOP00000012769.1"/>
    <property type="gene ID" value="ENSMMOG00000009815.1"/>
</dbReference>
<dbReference type="FunFam" id="3.10.250.10:FF:000013">
    <property type="entry name" value="CD163 molecule like 1"/>
    <property type="match status" value="1"/>
</dbReference>
<feature type="domain" description="SRCR" evidence="9">
    <location>
        <begin position="418"/>
        <end position="516"/>
    </location>
</feature>
<keyword evidence="6" id="KW-0325">Glycoprotein</keyword>
<reference evidence="10" key="2">
    <citation type="submission" date="2025-09" db="UniProtKB">
        <authorList>
            <consortium name="Ensembl"/>
        </authorList>
    </citation>
    <scope>IDENTIFICATION</scope>
</reference>
<evidence type="ECO:0000256" key="3">
    <source>
        <dbReference type="ARBA" id="ARBA00022729"/>
    </source>
</evidence>
<dbReference type="Proteomes" id="UP000261620">
    <property type="component" value="Unplaced"/>
</dbReference>
<keyword evidence="4" id="KW-0677">Repeat</keyword>
<organism evidence="10 11">
    <name type="scientific">Mola mola</name>
    <name type="common">Ocean sunfish</name>
    <name type="synonym">Tetraodon mola</name>
    <dbReference type="NCBI Taxonomy" id="94237"/>
    <lineage>
        <taxon>Eukaryota</taxon>
        <taxon>Metazoa</taxon>
        <taxon>Chordata</taxon>
        <taxon>Craniata</taxon>
        <taxon>Vertebrata</taxon>
        <taxon>Euteleostomi</taxon>
        <taxon>Actinopterygii</taxon>
        <taxon>Neopterygii</taxon>
        <taxon>Teleostei</taxon>
        <taxon>Neoteleostei</taxon>
        <taxon>Acanthomorphata</taxon>
        <taxon>Eupercaria</taxon>
        <taxon>Tetraodontiformes</taxon>
        <taxon>Molidae</taxon>
        <taxon>Mola</taxon>
    </lineage>
</organism>
<sequence>YVLIVFVLVGGASPCAGSLEQKQWGDWKPVYDEYEKWTSTSAAAVCRQLDCGSLVSLRRTLVPVYIPTFSTYLKPLQLEINCHQCHNLQMQIQLQVETYKRQNKANAGTLCSSSTSATSTDSVRLVSGTPCSGRLEVKSNQSWSSVCEDDFGQQDAEVVCRELGCGAPERLQGALHGEVEVLVRAKVFQCQGLESTLQDCGGFSSARNPCPPYQDVNLTYSVRLTGKNNRCAGTLEIKNQGEWRPVNKQGSSWDHQSAAAVCAELECGPVVFTEQTYNSSYGRHVCQWHLLHGYLRPCPNDTMCQKHGSHSYCFSLQDVRLVGGASPCAGSLEQKHQGDWKPVYDEYKEWTSTSAAAVCRQLNCGLLVSLQRTLVPVYIPQLRPYRNSHQLEINCSGPSHFLFFPSSSSTSAASTDSVRLVSGTPCSGRLEVKSNQSWSSVCEDDFGQQDAEVVCRELGCGAPERLQGALHGEVEAPVRAKVFQCQGLESTLQDCGGFSSARNPCPPYQDVNLTCSGMRGTAAFI</sequence>
<feature type="chain" id="PRO_5018557397" description="SRCR domain-containing protein" evidence="8">
    <location>
        <begin position="18"/>
        <end position="525"/>
    </location>
</feature>
<name>A0A3Q3WU44_MOLML</name>
<evidence type="ECO:0000256" key="2">
    <source>
        <dbReference type="ARBA" id="ARBA00022525"/>
    </source>
</evidence>
<keyword evidence="3 8" id="KW-0732">Signal</keyword>
<evidence type="ECO:0000313" key="10">
    <source>
        <dbReference type="Ensembl" id="ENSMMOP00000012769.1"/>
    </source>
</evidence>
<dbReference type="PANTHER" id="PTHR48071">
    <property type="entry name" value="SRCR DOMAIN-CONTAINING PROTEIN"/>
    <property type="match status" value="1"/>
</dbReference>
<evidence type="ECO:0000256" key="7">
    <source>
        <dbReference type="PROSITE-ProRule" id="PRU00196"/>
    </source>
</evidence>
<keyword evidence="5 7" id="KW-1015">Disulfide bond</keyword>
<proteinExistence type="predicted"/>
<feature type="domain" description="SRCR" evidence="9">
    <location>
        <begin position="319"/>
        <end position="427"/>
    </location>
</feature>
<dbReference type="InterPro" id="IPR001190">
    <property type="entry name" value="SRCR"/>
</dbReference>
<feature type="domain" description="SRCR" evidence="9">
    <location>
        <begin position="222"/>
        <end position="324"/>
    </location>
</feature>
<feature type="domain" description="SRCR" evidence="9">
    <location>
        <begin position="6"/>
        <end position="112"/>
    </location>
</feature>
<feature type="signal peptide" evidence="8">
    <location>
        <begin position="1"/>
        <end position="17"/>
    </location>
</feature>
<dbReference type="SMART" id="SM00202">
    <property type="entry name" value="SR"/>
    <property type="match status" value="4"/>
</dbReference>
<evidence type="ECO:0000256" key="6">
    <source>
        <dbReference type="ARBA" id="ARBA00023180"/>
    </source>
</evidence>
<dbReference type="PROSITE" id="PS50287">
    <property type="entry name" value="SRCR_2"/>
    <property type="match status" value="5"/>
</dbReference>
<dbReference type="AlphaFoldDB" id="A0A3Q3WU44"/>
<feature type="disulfide bond" evidence="7">
    <location>
        <begin position="190"/>
        <end position="200"/>
    </location>
</feature>
<accession>A0A3Q3WU44</accession>
<reference evidence="10" key="1">
    <citation type="submission" date="2025-08" db="UniProtKB">
        <authorList>
            <consortium name="Ensembl"/>
        </authorList>
    </citation>
    <scope>IDENTIFICATION</scope>
</reference>
<keyword evidence="2" id="KW-0964">Secreted</keyword>
<feature type="domain" description="SRCR" evidence="9">
    <location>
        <begin position="123"/>
        <end position="221"/>
    </location>
</feature>
<comment type="subcellular location">
    <subcellularLocation>
        <location evidence="1">Secreted</location>
    </subcellularLocation>
</comment>
<evidence type="ECO:0000313" key="11">
    <source>
        <dbReference type="Proteomes" id="UP000261620"/>
    </source>
</evidence>
<dbReference type="Gene3D" id="3.10.250.10">
    <property type="entry name" value="SRCR-like domain"/>
    <property type="match status" value="5"/>
</dbReference>
<dbReference type="GO" id="GO:0004252">
    <property type="term" value="F:serine-type endopeptidase activity"/>
    <property type="evidence" value="ECO:0007669"/>
    <property type="project" value="TreeGrafter"/>
</dbReference>
<evidence type="ECO:0000256" key="5">
    <source>
        <dbReference type="ARBA" id="ARBA00023157"/>
    </source>
</evidence>
<dbReference type="GO" id="GO:0031638">
    <property type="term" value="P:zymogen activation"/>
    <property type="evidence" value="ECO:0007669"/>
    <property type="project" value="TreeGrafter"/>
</dbReference>
<dbReference type="SUPFAM" id="SSF56487">
    <property type="entry name" value="SRCR-like"/>
    <property type="match status" value="5"/>
</dbReference>
<evidence type="ECO:0000256" key="1">
    <source>
        <dbReference type="ARBA" id="ARBA00004613"/>
    </source>
</evidence>
<evidence type="ECO:0000259" key="9">
    <source>
        <dbReference type="PROSITE" id="PS50287"/>
    </source>
</evidence>
<protein>
    <recommendedName>
        <fullName evidence="9">SRCR domain-containing protein</fullName>
    </recommendedName>
</protein>
<dbReference type="FunFam" id="3.10.250.10:FF:000004">
    <property type="entry name" value="Scavenger receptor cysteine-rich type 1 protein M130"/>
    <property type="match status" value="1"/>
</dbReference>
<evidence type="ECO:0000256" key="8">
    <source>
        <dbReference type="SAM" id="SignalP"/>
    </source>
</evidence>
<dbReference type="PRINTS" id="PR00258">
    <property type="entry name" value="SPERACTRCPTR"/>
</dbReference>
<dbReference type="GO" id="GO:0005886">
    <property type="term" value="C:plasma membrane"/>
    <property type="evidence" value="ECO:0007669"/>
    <property type="project" value="TreeGrafter"/>
</dbReference>